<dbReference type="InterPro" id="IPR036411">
    <property type="entry name" value="TorD-like_sf"/>
</dbReference>
<dbReference type="Proteomes" id="UP000824261">
    <property type="component" value="Unassembled WGS sequence"/>
</dbReference>
<dbReference type="Pfam" id="PF02613">
    <property type="entry name" value="Nitrate_red_del"/>
    <property type="match status" value="1"/>
</dbReference>
<feature type="region of interest" description="Disordered" evidence="2">
    <location>
        <begin position="175"/>
        <end position="202"/>
    </location>
</feature>
<proteinExistence type="predicted"/>
<evidence type="ECO:0000256" key="1">
    <source>
        <dbReference type="ARBA" id="ARBA00023186"/>
    </source>
</evidence>
<comment type="caution">
    <text evidence="3">The sequence shown here is derived from an EMBL/GenBank/DDBJ whole genome shotgun (WGS) entry which is preliminary data.</text>
</comment>
<dbReference type="InterPro" id="IPR020945">
    <property type="entry name" value="DMSO/NO3_reduct_chaperone"/>
</dbReference>
<reference evidence="3" key="2">
    <citation type="journal article" date="2021" name="PeerJ">
        <title>Extensive microbial diversity within the chicken gut microbiome revealed by metagenomics and culture.</title>
        <authorList>
            <person name="Gilroy R."/>
            <person name="Ravi A."/>
            <person name="Getino M."/>
            <person name="Pursley I."/>
            <person name="Horton D.L."/>
            <person name="Alikhan N.F."/>
            <person name="Baker D."/>
            <person name="Gharbi K."/>
            <person name="Hall N."/>
            <person name="Watson M."/>
            <person name="Adriaenssens E.M."/>
            <person name="Foster-Nyarko E."/>
            <person name="Jarju S."/>
            <person name="Secka A."/>
            <person name="Antonio M."/>
            <person name="Oren A."/>
            <person name="Chaudhuri R.R."/>
            <person name="La Ragione R."/>
            <person name="Hildebrand F."/>
            <person name="Pallen M.J."/>
        </authorList>
    </citation>
    <scope>NUCLEOTIDE SEQUENCE</scope>
    <source>
        <strain evidence="3">ChiGjej1B1-2707</strain>
    </source>
</reference>
<dbReference type="PANTHER" id="PTHR34227:SF13">
    <property type="entry name" value="TAT PROOFREADING CHAPERONE DMSD-RELATED"/>
    <property type="match status" value="1"/>
</dbReference>
<evidence type="ECO:0000256" key="2">
    <source>
        <dbReference type="SAM" id="MobiDB-lite"/>
    </source>
</evidence>
<reference evidence="3" key="1">
    <citation type="submission" date="2020-10" db="EMBL/GenBank/DDBJ databases">
        <authorList>
            <person name="Gilroy R."/>
        </authorList>
    </citation>
    <scope>NUCLEOTIDE SEQUENCE</scope>
    <source>
        <strain evidence="3">ChiGjej1B1-2707</strain>
    </source>
</reference>
<dbReference type="EMBL" id="DVGB01000070">
    <property type="protein sequence ID" value="HIR01747.1"/>
    <property type="molecule type" value="Genomic_DNA"/>
</dbReference>
<name>A0A9D1A0D5_9ACTN</name>
<dbReference type="Gene3D" id="1.10.3480.10">
    <property type="entry name" value="TorD-like"/>
    <property type="match status" value="1"/>
</dbReference>
<sequence length="270" mass="29699">MDDRLEEGIRRAVGMSDLASLLAAVFRFPEDEKLASALVDGTFLADWQASWEDACGVPCDAGHVESCRVAFSCIDHAALRREYSRLFLAPGAEVPIWPYESAFLHRKAQRTDVPNLFRTRVTVDVERQMNEARVRPVHARTEPCDSMGTEFEFLAYLYASWGEALRCRAEADNAGEKVEGSPAAGSAGREAGGASMADSADEEAGDASAADVVLWQRRITSFAREHALAWLPELMDQVIAESRSEEYRCLAALGGGFLAELARDCKRFAE</sequence>
<dbReference type="InterPro" id="IPR050289">
    <property type="entry name" value="TorD/DmsD_chaperones"/>
</dbReference>
<dbReference type="AlphaFoldDB" id="A0A9D1A0D5"/>
<dbReference type="PANTHER" id="PTHR34227">
    <property type="entry name" value="CHAPERONE PROTEIN YCDY"/>
    <property type="match status" value="1"/>
</dbReference>
<evidence type="ECO:0000313" key="4">
    <source>
        <dbReference type="Proteomes" id="UP000824261"/>
    </source>
</evidence>
<dbReference type="SUPFAM" id="SSF89155">
    <property type="entry name" value="TorD-like"/>
    <property type="match status" value="1"/>
</dbReference>
<gene>
    <name evidence="3" type="ORF">IAA69_05730</name>
</gene>
<feature type="compositionally biased region" description="Low complexity" evidence="2">
    <location>
        <begin position="180"/>
        <end position="198"/>
    </location>
</feature>
<organism evidence="3 4">
    <name type="scientific">Candidatus Aveggerthella stercoripullorum</name>
    <dbReference type="NCBI Taxonomy" id="2840688"/>
    <lineage>
        <taxon>Bacteria</taxon>
        <taxon>Bacillati</taxon>
        <taxon>Actinomycetota</taxon>
        <taxon>Coriobacteriia</taxon>
        <taxon>Eggerthellales</taxon>
        <taxon>Eggerthellaceae</taxon>
        <taxon>Eggerthellaceae incertae sedis</taxon>
        <taxon>Candidatus Aveggerthella</taxon>
    </lineage>
</organism>
<evidence type="ECO:0000313" key="3">
    <source>
        <dbReference type="EMBL" id="HIR01747.1"/>
    </source>
</evidence>
<accession>A0A9D1A0D5</accession>
<protein>
    <submittedName>
        <fullName evidence="3">Molecular chaperone TorD family protein</fullName>
    </submittedName>
</protein>
<keyword evidence="1" id="KW-0143">Chaperone</keyword>